<name>A0A426YVF3_ENSVE</name>
<feature type="compositionally biased region" description="Basic and acidic residues" evidence="1">
    <location>
        <begin position="1"/>
        <end position="10"/>
    </location>
</feature>
<evidence type="ECO:0000313" key="3">
    <source>
        <dbReference type="Proteomes" id="UP000287651"/>
    </source>
</evidence>
<sequence length="160" mass="16873">MFEKKPREAELDGLPEWVGKVTNGGEGAVAGGRVVPTGKEEEVGVRLVGEEEEGKPGVLLRPAASESGRKAAGGVRRLSLVSISSVDFFFPVTPNSSSLLRPEASESGRKAAGGVRRLSLVSISSVDFFFPVTPNSSSYCTPQKQGRELLFSSAMHAGSH</sequence>
<reference evidence="2 3" key="1">
    <citation type="journal article" date="2014" name="Agronomy (Basel)">
        <title>A Draft Genome Sequence for Ensete ventricosum, the Drought-Tolerant Tree Against Hunger.</title>
        <authorList>
            <person name="Harrison J."/>
            <person name="Moore K.A."/>
            <person name="Paszkiewicz K."/>
            <person name="Jones T."/>
            <person name="Grant M."/>
            <person name="Ambacheew D."/>
            <person name="Muzemil S."/>
            <person name="Studholme D.J."/>
        </authorList>
    </citation>
    <scope>NUCLEOTIDE SEQUENCE [LARGE SCALE GENOMIC DNA]</scope>
</reference>
<evidence type="ECO:0000313" key="2">
    <source>
        <dbReference type="EMBL" id="RRT55651.1"/>
    </source>
</evidence>
<gene>
    <name evidence="2" type="ORF">B296_00047035</name>
</gene>
<evidence type="ECO:0000256" key="1">
    <source>
        <dbReference type="SAM" id="MobiDB-lite"/>
    </source>
</evidence>
<dbReference type="Proteomes" id="UP000287651">
    <property type="component" value="Unassembled WGS sequence"/>
</dbReference>
<protein>
    <submittedName>
        <fullName evidence="2">Uncharacterized protein</fullName>
    </submittedName>
</protein>
<proteinExistence type="predicted"/>
<accession>A0A426YVF3</accession>
<feature type="region of interest" description="Disordered" evidence="1">
    <location>
        <begin position="1"/>
        <end position="35"/>
    </location>
</feature>
<organism evidence="2 3">
    <name type="scientific">Ensete ventricosum</name>
    <name type="common">Abyssinian banana</name>
    <name type="synonym">Musa ensete</name>
    <dbReference type="NCBI Taxonomy" id="4639"/>
    <lineage>
        <taxon>Eukaryota</taxon>
        <taxon>Viridiplantae</taxon>
        <taxon>Streptophyta</taxon>
        <taxon>Embryophyta</taxon>
        <taxon>Tracheophyta</taxon>
        <taxon>Spermatophyta</taxon>
        <taxon>Magnoliopsida</taxon>
        <taxon>Liliopsida</taxon>
        <taxon>Zingiberales</taxon>
        <taxon>Musaceae</taxon>
        <taxon>Ensete</taxon>
    </lineage>
</organism>
<dbReference type="AlphaFoldDB" id="A0A426YVF3"/>
<comment type="caution">
    <text evidence="2">The sequence shown here is derived from an EMBL/GenBank/DDBJ whole genome shotgun (WGS) entry which is preliminary data.</text>
</comment>
<dbReference type="EMBL" id="AMZH03009986">
    <property type="protein sequence ID" value="RRT55651.1"/>
    <property type="molecule type" value="Genomic_DNA"/>
</dbReference>